<accession>A0AB40AQI2</accession>
<protein>
    <recommendedName>
        <fullName evidence="3 9">Conserved oligomeric Golgi complex subunit 8</fullName>
        <shortName evidence="9">COG complex subunit 8</shortName>
    </recommendedName>
    <alternativeName>
        <fullName evidence="8 9">Component of oligomeric Golgi complex 8</fullName>
    </alternativeName>
</protein>
<keyword evidence="5 9" id="KW-0653">Protein transport</keyword>
<dbReference type="GO" id="GO:0009860">
    <property type="term" value="P:pollen tube growth"/>
    <property type="evidence" value="ECO:0007669"/>
    <property type="project" value="EnsemblPlants"/>
</dbReference>
<comment type="subcellular location">
    <subcellularLocation>
        <location evidence="1 9">Golgi apparatus membrane</location>
        <topology evidence="1 9">Peripheral membrane protein</topology>
    </subcellularLocation>
</comment>
<dbReference type="GO" id="GO:0006891">
    <property type="term" value="P:intra-Golgi vesicle-mediated transport"/>
    <property type="evidence" value="ECO:0007669"/>
    <property type="project" value="TreeGrafter"/>
</dbReference>
<dbReference type="PANTHER" id="PTHR21311">
    <property type="entry name" value="CONSERVED OLIGOMERIC GOLGI COMPLEX COMPONENT 8"/>
    <property type="match status" value="1"/>
</dbReference>
<dbReference type="InterPro" id="IPR007255">
    <property type="entry name" value="COG8"/>
</dbReference>
<proteinExistence type="inferred from homology"/>
<dbReference type="AlphaFoldDB" id="A0AB40AQI2"/>
<dbReference type="GO" id="GO:0042803">
    <property type="term" value="F:protein homodimerization activity"/>
    <property type="evidence" value="ECO:0007669"/>
    <property type="project" value="EnsemblPlants"/>
</dbReference>
<dbReference type="GeneID" id="120253050"/>
<evidence type="ECO:0000313" key="11">
    <source>
        <dbReference type="RefSeq" id="XP_039117236.1"/>
    </source>
</evidence>
<dbReference type="Proteomes" id="UP001515500">
    <property type="component" value="Chromosome 26"/>
</dbReference>
<name>A0AB40AQI2_DIOCR</name>
<dbReference type="InterPro" id="IPR016159">
    <property type="entry name" value="Cullin_repeat-like_dom_sf"/>
</dbReference>
<evidence type="ECO:0000256" key="9">
    <source>
        <dbReference type="PIRNR" id="PIRNR015415"/>
    </source>
</evidence>
<evidence type="ECO:0000256" key="4">
    <source>
        <dbReference type="ARBA" id="ARBA00022448"/>
    </source>
</evidence>
<dbReference type="InterPro" id="IPR016632">
    <property type="entry name" value="COG8_Metazoal_Plant"/>
</dbReference>
<evidence type="ECO:0000256" key="6">
    <source>
        <dbReference type="ARBA" id="ARBA00023034"/>
    </source>
</evidence>
<comment type="subunit">
    <text evidence="9">Component of the conserved oligomeric Golgi complex which is composed of eight different subunits and is required for normal Golgi morphology and localization.</text>
</comment>
<evidence type="ECO:0000256" key="3">
    <source>
        <dbReference type="ARBA" id="ARBA00020983"/>
    </source>
</evidence>
<evidence type="ECO:0000256" key="8">
    <source>
        <dbReference type="ARBA" id="ARBA00031347"/>
    </source>
</evidence>
<evidence type="ECO:0000313" key="10">
    <source>
        <dbReference type="Proteomes" id="UP001515500"/>
    </source>
</evidence>
<dbReference type="GO" id="GO:0000139">
    <property type="term" value="C:Golgi membrane"/>
    <property type="evidence" value="ECO:0007669"/>
    <property type="project" value="UniProtKB-SubCell"/>
</dbReference>
<keyword evidence="4 9" id="KW-0813">Transport</keyword>
<evidence type="ECO:0000256" key="1">
    <source>
        <dbReference type="ARBA" id="ARBA00004395"/>
    </source>
</evidence>
<gene>
    <name evidence="11" type="primary">LOC120253050</name>
</gene>
<dbReference type="PANTHER" id="PTHR21311:SF0">
    <property type="entry name" value="CONSERVED OLIGOMERIC GOLGI COMPLEX SUBUNIT 8"/>
    <property type="match status" value="1"/>
</dbReference>
<organism evidence="10 11">
    <name type="scientific">Dioscorea cayennensis subsp. rotundata</name>
    <name type="common">White Guinea yam</name>
    <name type="synonym">Dioscorea rotundata</name>
    <dbReference type="NCBI Taxonomy" id="55577"/>
    <lineage>
        <taxon>Eukaryota</taxon>
        <taxon>Viridiplantae</taxon>
        <taxon>Streptophyta</taxon>
        <taxon>Embryophyta</taxon>
        <taxon>Tracheophyta</taxon>
        <taxon>Spermatophyta</taxon>
        <taxon>Magnoliopsida</taxon>
        <taxon>Liliopsida</taxon>
        <taxon>Dioscoreales</taxon>
        <taxon>Dioscoreaceae</taxon>
        <taxon>Dioscorea</taxon>
    </lineage>
</organism>
<dbReference type="RefSeq" id="XP_039117236.1">
    <property type="nucleotide sequence ID" value="XM_039261302.1"/>
</dbReference>
<dbReference type="SUPFAM" id="SSF74788">
    <property type="entry name" value="Cullin repeat-like"/>
    <property type="match status" value="1"/>
</dbReference>
<dbReference type="GO" id="GO:0015031">
    <property type="term" value="P:protein transport"/>
    <property type="evidence" value="ECO:0007669"/>
    <property type="project" value="UniProtKB-UniRule"/>
</dbReference>
<evidence type="ECO:0000256" key="7">
    <source>
        <dbReference type="ARBA" id="ARBA00023136"/>
    </source>
</evidence>
<comment type="similarity">
    <text evidence="2 9">Belongs to the COG8 family.</text>
</comment>
<dbReference type="Pfam" id="PF04124">
    <property type="entry name" value="Dor1"/>
    <property type="match status" value="1"/>
</dbReference>
<keyword evidence="10" id="KW-1185">Reference proteome</keyword>
<reference evidence="11" key="1">
    <citation type="submission" date="2025-08" db="UniProtKB">
        <authorList>
            <consortium name="RefSeq"/>
        </authorList>
    </citation>
    <scope>IDENTIFICATION</scope>
</reference>
<dbReference type="GO" id="GO:0007030">
    <property type="term" value="P:Golgi organization"/>
    <property type="evidence" value="ECO:0007669"/>
    <property type="project" value="EnsemblPlants"/>
</dbReference>
<keyword evidence="6 9" id="KW-0333">Golgi apparatus</keyword>
<dbReference type="GO" id="GO:0017119">
    <property type="term" value="C:Golgi transport complex"/>
    <property type="evidence" value="ECO:0007669"/>
    <property type="project" value="UniProtKB-UniRule"/>
</dbReference>
<sequence length="570" mass="63550">MEIEKRNPGGGEDEEAAMAIAGLLTLSSAVQQPYVSELLSFTLDRLHKEPELLRVDAERIRRQMQEVAVGNYGAFISASEALSFIREKLTDFDKHLESLITEIPNLTSGCTEFVESAQQILEERKINQTLLANHSTLLDLLEIPQLMDTCIRNGNYDEALDLEAFVNKLSKMHTELPVIQALAAEVKQTTQSMLSQLLQKLRSNIQLPECLRIVGHLRRIGVFTESEMRLQFLRCREAWLSGILDDLDQRNVYDYLKGMVNCHRMHLFDVVNQYRAIFNNDKSGSEENYDGGLLFSWAMHQIKNHLITLEAMLPRITDGGSLSNILDQCMYCAMGLGLVGLDFRGLLPPLFEDAVFKLFSKNMNTAVENFQVVLDSHRWVPLPPVGFTANGAIDESNDDVTPPSILMEHPPVAVFVNGFSAAMNELRPCAPLSLRHVLAQEVIKGLQSVSDSLLRYNSIRSLRGNESTLFFSLCQAFLEVAYPYCATCFGRCYPNGANLITDHRNVLDGLSQLVAVSPARGLKTHLIDKTANGETKLTDNGNADVGEVLEVRTVDKTDAGPVESDTQISK</sequence>
<keyword evidence="7 9" id="KW-0472">Membrane</keyword>
<dbReference type="PIRSF" id="PIRSF015415">
    <property type="entry name" value="COG8"/>
    <property type="match status" value="1"/>
</dbReference>
<evidence type="ECO:0000256" key="2">
    <source>
        <dbReference type="ARBA" id="ARBA00006419"/>
    </source>
</evidence>
<evidence type="ECO:0000256" key="5">
    <source>
        <dbReference type="ARBA" id="ARBA00022927"/>
    </source>
</evidence>